<organism evidence="11 12">
    <name type="scientific">Tetraparma gracilis</name>
    <dbReference type="NCBI Taxonomy" id="2962635"/>
    <lineage>
        <taxon>Eukaryota</taxon>
        <taxon>Sar</taxon>
        <taxon>Stramenopiles</taxon>
        <taxon>Ochrophyta</taxon>
        <taxon>Bolidophyceae</taxon>
        <taxon>Parmales</taxon>
        <taxon>Triparmaceae</taxon>
        <taxon>Tetraparma</taxon>
    </lineage>
</organism>
<proteinExistence type="inferred from homology"/>
<dbReference type="SUPFAM" id="SSF103506">
    <property type="entry name" value="Mitochondrial carrier"/>
    <property type="match status" value="1"/>
</dbReference>
<dbReference type="Gene3D" id="1.50.40.10">
    <property type="entry name" value="Mitochondrial carrier domain"/>
    <property type="match status" value="1"/>
</dbReference>
<protein>
    <submittedName>
        <fullName evidence="11">Uncharacterized protein</fullName>
    </submittedName>
</protein>
<evidence type="ECO:0000256" key="1">
    <source>
        <dbReference type="ARBA" id="ARBA00004225"/>
    </source>
</evidence>
<evidence type="ECO:0000256" key="4">
    <source>
        <dbReference type="ARBA" id="ARBA00022692"/>
    </source>
</evidence>
<dbReference type="EMBL" id="BRYB01003422">
    <property type="protein sequence ID" value="GMI36335.1"/>
    <property type="molecule type" value="Genomic_DNA"/>
</dbReference>
<dbReference type="Proteomes" id="UP001165060">
    <property type="component" value="Unassembled WGS sequence"/>
</dbReference>
<evidence type="ECO:0000256" key="10">
    <source>
        <dbReference type="RuleBase" id="RU000488"/>
    </source>
</evidence>
<reference evidence="11 12" key="1">
    <citation type="journal article" date="2023" name="Commun. Biol.">
        <title>Genome analysis of Parmales, the sister group of diatoms, reveals the evolutionary specialization of diatoms from phago-mixotrophs to photoautotrophs.</title>
        <authorList>
            <person name="Ban H."/>
            <person name="Sato S."/>
            <person name="Yoshikawa S."/>
            <person name="Yamada K."/>
            <person name="Nakamura Y."/>
            <person name="Ichinomiya M."/>
            <person name="Sato N."/>
            <person name="Blanc-Mathieu R."/>
            <person name="Endo H."/>
            <person name="Kuwata A."/>
            <person name="Ogata H."/>
        </authorList>
    </citation>
    <scope>NUCLEOTIDE SEQUENCE [LARGE SCALE GENOMIC DNA]</scope>
</reference>
<sequence>YSGMVDCGVKLFKEGGLRSIYRGTGITLLRDVPGSIAWFGAYEVIKGKISEATNTPANELNPLIVMCAGGCAGVANWTVSIPPDVVKSRYQTAPEGLYSSTLHCATSLLKEEGAGAFFKGIGPAMIRAFPANAAAFLGMETAKKMLSGMD</sequence>
<dbReference type="PROSITE" id="PS50920">
    <property type="entry name" value="SOLCAR"/>
    <property type="match status" value="2"/>
</dbReference>
<dbReference type="PANTHER" id="PTHR45624">
    <property type="entry name" value="MITOCHONDRIAL BASIC AMINO ACIDS TRANSPORTER-RELATED"/>
    <property type="match status" value="1"/>
</dbReference>
<keyword evidence="3 10" id="KW-0813">Transport</keyword>
<keyword evidence="7" id="KW-0496">Mitochondrion</keyword>
<evidence type="ECO:0000256" key="6">
    <source>
        <dbReference type="ARBA" id="ARBA00022989"/>
    </source>
</evidence>
<evidence type="ECO:0000256" key="2">
    <source>
        <dbReference type="ARBA" id="ARBA00006375"/>
    </source>
</evidence>
<evidence type="ECO:0000256" key="8">
    <source>
        <dbReference type="ARBA" id="ARBA00023136"/>
    </source>
</evidence>
<comment type="caution">
    <text evidence="11">The sequence shown here is derived from an EMBL/GenBank/DDBJ whole genome shotgun (WGS) entry which is preliminary data.</text>
</comment>
<gene>
    <name evidence="11" type="ORF">TeGR_g12346</name>
</gene>
<dbReference type="InterPro" id="IPR050567">
    <property type="entry name" value="Mitochondrial_Carrier"/>
</dbReference>
<evidence type="ECO:0000256" key="5">
    <source>
        <dbReference type="ARBA" id="ARBA00022737"/>
    </source>
</evidence>
<feature type="non-terminal residue" evidence="11">
    <location>
        <position position="1"/>
    </location>
</feature>
<evidence type="ECO:0000313" key="12">
    <source>
        <dbReference type="Proteomes" id="UP001165060"/>
    </source>
</evidence>
<feature type="repeat" description="Solcar" evidence="9">
    <location>
        <begin position="60"/>
        <end position="145"/>
    </location>
</feature>
<dbReference type="InterPro" id="IPR018108">
    <property type="entry name" value="MCP_transmembrane"/>
</dbReference>
<accession>A0ABQ6N0A0</accession>
<evidence type="ECO:0000256" key="9">
    <source>
        <dbReference type="PROSITE-ProRule" id="PRU00282"/>
    </source>
</evidence>
<comment type="subcellular location">
    <subcellularLocation>
        <location evidence="1">Mitochondrion membrane</location>
        <topology evidence="1">Multi-pass membrane protein</topology>
    </subcellularLocation>
</comment>
<dbReference type="InterPro" id="IPR023395">
    <property type="entry name" value="MCP_dom_sf"/>
</dbReference>
<keyword evidence="5" id="KW-0677">Repeat</keyword>
<keyword evidence="8 9" id="KW-0472">Membrane</keyword>
<evidence type="ECO:0000256" key="3">
    <source>
        <dbReference type="ARBA" id="ARBA00022448"/>
    </source>
</evidence>
<dbReference type="Pfam" id="PF00153">
    <property type="entry name" value="Mito_carr"/>
    <property type="match status" value="2"/>
</dbReference>
<keyword evidence="4 9" id="KW-0812">Transmembrane</keyword>
<feature type="repeat" description="Solcar" evidence="9">
    <location>
        <begin position="1"/>
        <end position="48"/>
    </location>
</feature>
<comment type="similarity">
    <text evidence="2 10">Belongs to the mitochondrial carrier (TC 2.A.29) family.</text>
</comment>
<evidence type="ECO:0000313" key="11">
    <source>
        <dbReference type="EMBL" id="GMI36335.1"/>
    </source>
</evidence>
<dbReference type="PANTHER" id="PTHR45624:SF4">
    <property type="entry name" value="CONGESTED-LIKE TRACHEA PROTEIN-RELATED"/>
    <property type="match status" value="1"/>
</dbReference>
<evidence type="ECO:0000256" key="7">
    <source>
        <dbReference type="ARBA" id="ARBA00023128"/>
    </source>
</evidence>
<keyword evidence="6" id="KW-1133">Transmembrane helix</keyword>
<name>A0ABQ6N0A0_9STRA</name>
<keyword evidence="12" id="KW-1185">Reference proteome</keyword>